<proteinExistence type="predicted"/>
<evidence type="ECO:0000256" key="1">
    <source>
        <dbReference type="SAM" id="MobiDB-lite"/>
    </source>
</evidence>
<gene>
    <name evidence="2" type="ORF">SAMN05446927_2080</name>
</gene>
<dbReference type="AlphaFoldDB" id="A0A7Z7N1V7"/>
<reference evidence="2 3" key="1">
    <citation type="submission" date="2017-09" db="EMBL/GenBank/DDBJ databases">
        <authorList>
            <person name="Varghese N."/>
            <person name="Submissions S."/>
        </authorList>
    </citation>
    <scope>NUCLEOTIDE SEQUENCE [LARGE SCALE GENOMIC DNA]</scope>
    <source>
        <strain evidence="2 3">OK806</strain>
    </source>
</reference>
<dbReference type="EMBL" id="OCSU01000001">
    <property type="protein sequence ID" value="SOE61293.1"/>
    <property type="molecule type" value="Genomic_DNA"/>
</dbReference>
<evidence type="ECO:0000313" key="2">
    <source>
        <dbReference type="EMBL" id="SOE61293.1"/>
    </source>
</evidence>
<keyword evidence="3" id="KW-1185">Reference proteome</keyword>
<dbReference type="Proteomes" id="UP000219522">
    <property type="component" value="Unassembled WGS sequence"/>
</dbReference>
<feature type="region of interest" description="Disordered" evidence="1">
    <location>
        <begin position="49"/>
        <end position="69"/>
    </location>
</feature>
<comment type="caution">
    <text evidence="2">The sequence shown here is derived from an EMBL/GenBank/DDBJ whole genome shotgun (WGS) entry which is preliminary data.</text>
</comment>
<accession>A0A7Z7N1V7</accession>
<organism evidence="2 3">
    <name type="scientific">Caballeronia arationis</name>
    <dbReference type="NCBI Taxonomy" id="1777142"/>
    <lineage>
        <taxon>Bacteria</taxon>
        <taxon>Pseudomonadati</taxon>
        <taxon>Pseudomonadota</taxon>
        <taxon>Betaproteobacteria</taxon>
        <taxon>Burkholderiales</taxon>
        <taxon>Burkholderiaceae</taxon>
        <taxon>Caballeronia</taxon>
    </lineage>
</organism>
<evidence type="ECO:0000313" key="3">
    <source>
        <dbReference type="Proteomes" id="UP000219522"/>
    </source>
</evidence>
<protein>
    <submittedName>
        <fullName evidence="2">Uncharacterized protein</fullName>
    </submittedName>
</protein>
<name>A0A7Z7N1V7_9BURK</name>
<sequence>MNKKCVRPVCAIVEKAPGCCIASWTKGAGSVARGALRIADLTQYVSRARRRDARPPRPTRVQATCSPRAAAPERQLRIPAWNMQLPPIRNKPGNEPG</sequence>